<comment type="caution">
    <text evidence="3">The sequence shown here is derived from an EMBL/GenBank/DDBJ whole genome shotgun (WGS) entry which is preliminary data.</text>
</comment>
<feature type="region of interest" description="Disordered" evidence="2">
    <location>
        <begin position="238"/>
        <end position="271"/>
    </location>
</feature>
<gene>
    <name evidence="3" type="ORF">CSOJ01_12319</name>
</gene>
<name>A0A8H6MMI6_9PEZI</name>
<dbReference type="EMBL" id="WIGN01000311">
    <property type="protein sequence ID" value="KAF6800205.1"/>
    <property type="molecule type" value="Genomic_DNA"/>
</dbReference>
<evidence type="ECO:0000313" key="3">
    <source>
        <dbReference type="EMBL" id="KAF6800205.1"/>
    </source>
</evidence>
<evidence type="ECO:0000256" key="2">
    <source>
        <dbReference type="SAM" id="MobiDB-lite"/>
    </source>
</evidence>
<sequence length="489" mass="55216">MAGGDGRVVQTVFAVREDEDGRQPDFIDQSFRLNLLHHPSTSVLFRLSMSIIDSTSNKSTIYLQIPPDSIASLHFSTCDTSDTSAECPPCIERVRQRLGGNRHVTRLQFQLHSDAHAQLVVPTGFTPDDTPDSPMRYPFSCATSLATAPSFSLYFRHNILPMTKLQTLLEDVRRFSNLTAAQLQSYNRMVDRRRLYNGRGGVVFTIADRDRSPLLDKEHDKPVSQATTESYASTVAFENVPRHEDPPPQYEECSSQGQQPRSSSKVGAVHITSPSSDCALPKYRDTKSHHNVFNSSKRVLNCGSEDIDLQPPFKRSHSIHSFATVYTTTSTRNTQALEEKLQSHLAGLECSESRLMALLEQQHKQIQQLQADVAELRKRNKELQGRHEEVEDTCCDLENRQVETEENIESLLVHTGELDDECEKLGKQMPDICDEVQDWMKDNMGDLMKECMTKWLEDNLASTVKGYINDGIAAQIDQVKAKMRKALQD</sequence>
<evidence type="ECO:0000313" key="4">
    <source>
        <dbReference type="Proteomes" id="UP000652219"/>
    </source>
</evidence>
<dbReference type="AlphaFoldDB" id="A0A8H6MMI6"/>
<dbReference type="Proteomes" id="UP000652219">
    <property type="component" value="Unassembled WGS sequence"/>
</dbReference>
<keyword evidence="1" id="KW-0175">Coiled coil</keyword>
<keyword evidence="4" id="KW-1185">Reference proteome</keyword>
<accession>A0A8H6MMI6</accession>
<dbReference type="Gene3D" id="6.10.250.370">
    <property type="match status" value="1"/>
</dbReference>
<evidence type="ECO:0000256" key="1">
    <source>
        <dbReference type="SAM" id="Coils"/>
    </source>
</evidence>
<reference evidence="3 4" key="1">
    <citation type="journal article" date="2020" name="Phytopathology">
        <title>Genome Sequence Resources of Colletotrichum truncatum, C. plurivorum, C. musicola, and C. sojae: Four Species Pathogenic to Soybean (Glycine max).</title>
        <authorList>
            <person name="Rogerio F."/>
            <person name="Boufleur T.R."/>
            <person name="Ciampi-Guillardi M."/>
            <person name="Sukno S.A."/>
            <person name="Thon M.R."/>
            <person name="Massola Junior N.S."/>
            <person name="Baroncelli R."/>
        </authorList>
    </citation>
    <scope>NUCLEOTIDE SEQUENCE [LARGE SCALE GENOMIC DNA]</scope>
    <source>
        <strain evidence="3 4">LFN0009</strain>
    </source>
</reference>
<proteinExistence type="predicted"/>
<feature type="coiled-coil region" evidence="1">
    <location>
        <begin position="352"/>
        <end position="393"/>
    </location>
</feature>
<organism evidence="3 4">
    <name type="scientific">Colletotrichum sojae</name>
    <dbReference type="NCBI Taxonomy" id="2175907"/>
    <lineage>
        <taxon>Eukaryota</taxon>
        <taxon>Fungi</taxon>
        <taxon>Dikarya</taxon>
        <taxon>Ascomycota</taxon>
        <taxon>Pezizomycotina</taxon>
        <taxon>Sordariomycetes</taxon>
        <taxon>Hypocreomycetidae</taxon>
        <taxon>Glomerellales</taxon>
        <taxon>Glomerellaceae</taxon>
        <taxon>Colletotrichum</taxon>
        <taxon>Colletotrichum orchidearum species complex</taxon>
    </lineage>
</organism>
<protein>
    <submittedName>
        <fullName evidence="3">Uncharacterized protein</fullName>
    </submittedName>
</protein>
<feature type="compositionally biased region" description="Polar residues" evidence="2">
    <location>
        <begin position="252"/>
        <end position="265"/>
    </location>
</feature>